<comment type="function">
    <text evidence="1 17">Probable transporter of a GTP-driven Fe(2+) uptake system.</text>
</comment>
<evidence type="ECO:0000313" key="20">
    <source>
        <dbReference type="Proteomes" id="UP000291151"/>
    </source>
</evidence>
<keyword evidence="5 17" id="KW-0410">Iron transport</keyword>
<feature type="binding site" evidence="15">
    <location>
        <begin position="51"/>
        <end position="54"/>
    </location>
    <ligand>
        <name>GTP</name>
        <dbReference type="ChEBI" id="CHEBI:37565"/>
        <label>1</label>
    </ligand>
</feature>
<dbReference type="InterPro" id="IPR030389">
    <property type="entry name" value="G_FEOB_dom"/>
</dbReference>
<dbReference type="Proteomes" id="UP000291151">
    <property type="component" value="Chromosome"/>
</dbReference>
<keyword evidence="4" id="KW-1003">Cell membrane</keyword>
<keyword evidence="11 15" id="KW-0342">GTP-binding</keyword>
<keyword evidence="20" id="KW-1185">Reference proteome</keyword>
<evidence type="ECO:0000256" key="1">
    <source>
        <dbReference type="ARBA" id="ARBA00003926"/>
    </source>
</evidence>
<feature type="transmembrane region" description="Helical" evidence="17">
    <location>
        <begin position="609"/>
        <end position="628"/>
    </location>
</feature>
<evidence type="ECO:0000256" key="17">
    <source>
        <dbReference type="RuleBase" id="RU362098"/>
    </source>
</evidence>
<feature type="transmembrane region" description="Helical" evidence="17">
    <location>
        <begin position="637"/>
        <end position="657"/>
    </location>
</feature>
<evidence type="ECO:0000256" key="13">
    <source>
        <dbReference type="ARBA" id="ARBA00031200"/>
    </source>
</evidence>
<evidence type="ECO:0000256" key="14">
    <source>
        <dbReference type="NCBIfam" id="TIGR00437"/>
    </source>
</evidence>
<keyword evidence="7 15" id="KW-0547">Nucleotide-binding</keyword>
<evidence type="ECO:0000256" key="9">
    <source>
        <dbReference type="ARBA" id="ARBA00023004"/>
    </source>
</evidence>
<dbReference type="GO" id="GO:0046872">
    <property type="term" value="F:metal ion binding"/>
    <property type="evidence" value="ECO:0007669"/>
    <property type="project" value="UniProtKB-KW"/>
</dbReference>
<organism evidence="19 20">
    <name type="scientific">Ureibacillus thermophilus</name>
    <dbReference type="NCBI Taxonomy" id="367743"/>
    <lineage>
        <taxon>Bacteria</taxon>
        <taxon>Bacillati</taxon>
        <taxon>Bacillota</taxon>
        <taxon>Bacilli</taxon>
        <taxon>Bacillales</taxon>
        <taxon>Caryophanaceae</taxon>
        <taxon>Ureibacillus</taxon>
    </lineage>
</organism>
<feature type="transmembrane region" description="Helical" evidence="17">
    <location>
        <begin position="271"/>
        <end position="293"/>
    </location>
</feature>
<keyword evidence="6 17" id="KW-0812">Transmembrane</keyword>
<feature type="transmembrane region" description="Helical" evidence="17">
    <location>
        <begin position="342"/>
        <end position="366"/>
    </location>
</feature>
<dbReference type="PANTHER" id="PTHR43185">
    <property type="entry name" value="FERROUS IRON TRANSPORT PROTEIN B"/>
    <property type="match status" value="1"/>
</dbReference>
<dbReference type="CDD" id="cd01879">
    <property type="entry name" value="FeoB"/>
    <property type="match status" value="1"/>
</dbReference>
<dbReference type="SUPFAM" id="SSF52540">
    <property type="entry name" value="P-loop containing nucleoside triphosphate hydrolases"/>
    <property type="match status" value="1"/>
</dbReference>
<dbReference type="Gene3D" id="3.40.50.300">
    <property type="entry name" value="P-loop containing nucleotide triphosphate hydrolases"/>
    <property type="match status" value="1"/>
</dbReference>
<dbReference type="NCBIfam" id="TIGR00437">
    <property type="entry name" value="feoB"/>
    <property type="match status" value="1"/>
</dbReference>
<reference evidence="19 20" key="1">
    <citation type="submission" date="2019-02" db="EMBL/GenBank/DDBJ databases">
        <title>Ureibacillus thermophilus.</title>
        <authorList>
            <person name="Sunny J.S."/>
            <person name="Natarajan A."/>
            <person name="Saleena L.M."/>
        </authorList>
    </citation>
    <scope>NUCLEOTIDE SEQUENCE [LARGE SCALE GENOMIC DNA]</scope>
    <source>
        <strain evidence="19 20">LM102</strain>
    </source>
</reference>
<dbReference type="RefSeq" id="WP_208650116.1">
    <property type="nucleotide sequence ID" value="NZ_CP036528.1"/>
</dbReference>
<feature type="transmembrane region" description="Helical" evidence="17">
    <location>
        <begin position="509"/>
        <end position="530"/>
    </location>
</feature>
<dbReference type="GO" id="GO:0005886">
    <property type="term" value="C:plasma membrane"/>
    <property type="evidence" value="ECO:0007669"/>
    <property type="project" value="UniProtKB-SubCell"/>
</dbReference>
<comment type="similarity">
    <text evidence="17">Belongs to the TRAFAC class TrmE-Era-EngA-EngB-Septin-like GTPase superfamily. FeoB GTPase (TC 9.A.8) family.</text>
</comment>
<dbReference type="Gene3D" id="1.10.287.1770">
    <property type="match status" value="1"/>
</dbReference>
<evidence type="ECO:0000256" key="7">
    <source>
        <dbReference type="ARBA" id="ARBA00022741"/>
    </source>
</evidence>
<evidence type="ECO:0000256" key="16">
    <source>
        <dbReference type="PIRSR" id="PIRSR603373-2"/>
    </source>
</evidence>
<sequence length="667" mass="73879">MEIALFGNPNTGKTSLFNILTDSYAYVGNWSGVTVEKKVGDLSNKKGQLIDLPGIYTINPLSKDEAVATEYLMNGSFHGIINIVDASQLLRNLQLTLQLLEFGAPIIIGLNMMDVAEARGLHIDAEKLSKKLGVPVIPIIARTGNGCDDLLEHLDGQNLPTSSIPINYGPEIEKLIEDIIRLLPSYSKISRRWLALQLIDGNFVVKNKLSEMMDLSVIGYLIEDCEEKIKQTYQVKNISEWLFKKRQQLIQSVLAECVTEEKRNKKSFTELIDSIVTNRVFGVIIFLSLMFIIFKLTFDWLGSPLSDLLDAFLSGPFSSWIEGVLVALNVSPFIQSLIIEGIIGGVGGVLVFIPQIFILFFFISFLEDSGYMSRIAVIMDRILELVGLNGKAFIPLIIGFGCNVPGVMGARTIEQPKERLLTILLTPLMSCSARLTVYSLFVSVFFEQHKALIVLSLYVLGIVVAILLAKIFSFFIRTEESIFVVELPPYRVPQFRTLMRSTWDKGKGFVKKAGTFILGGTVVIWLLTYVGPAGTNVQADDSFLALISKWIAPILAPLGFGTWQAAASLITGFLAKEIVVSSMNVIYFVPDGESLQHLLAGVFTPLSAYSFMVFILLYVPCLATAATIQKETGTRKWMFFSILYGLVIAYTISFILYQGGRLLGIGQ</sequence>
<feature type="domain" description="FeoB-type G" evidence="18">
    <location>
        <begin position="1"/>
        <end position="160"/>
    </location>
</feature>
<evidence type="ECO:0000259" key="18">
    <source>
        <dbReference type="PROSITE" id="PS51711"/>
    </source>
</evidence>
<dbReference type="InterPro" id="IPR027417">
    <property type="entry name" value="P-loop_NTPase"/>
</dbReference>
<dbReference type="GO" id="GO:0015093">
    <property type="term" value="F:ferrous iron transmembrane transporter activity"/>
    <property type="evidence" value="ECO:0007669"/>
    <property type="project" value="UniProtKB-UniRule"/>
</dbReference>
<dbReference type="Pfam" id="PF07664">
    <property type="entry name" value="FeoB_C"/>
    <property type="match status" value="1"/>
</dbReference>
<evidence type="ECO:0000256" key="4">
    <source>
        <dbReference type="ARBA" id="ARBA00022475"/>
    </source>
</evidence>
<dbReference type="GO" id="GO:0005525">
    <property type="term" value="F:GTP binding"/>
    <property type="evidence" value="ECO:0007669"/>
    <property type="project" value="UniProtKB-KW"/>
</dbReference>
<dbReference type="Pfam" id="PF02421">
    <property type="entry name" value="FeoB_N"/>
    <property type="match status" value="1"/>
</dbReference>
<gene>
    <name evidence="19" type="primary">feoB</name>
    <name evidence="19" type="ORF">DKZ56_11455</name>
</gene>
<feature type="binding site" evidence="16">
    <location>
        <position position="18"/>
    </location>
    <ligand>
        <name>Mg(2+)</name>
        <dbReference type="ChEBI" id="CHEBI:18420"/>
        <label>2</label>
    </ligand>
</feature>
<feature type="transmembrane region" description="Helical" evidence="17">
    <location>
        <begin position="420"/>
        <end position="446"/>
    </location>
</feature>
<evidence type="ECO:0000313" key="19">
    <source>
        <dbReference type="EMBL" id="QBK26425.1"/>
    </source>
</evidence>
<feature type="transmembrane region" description="Helical" evidence="17">
    <location>
        <begin position="313"/>
        <end position="330"/>
    </location>
</feature>
<evidence type="ECO:0000256" key="8">
    <source>
        <dbReference type="ARBA" id="ARBA00022989"/>
    </source>
</evidence>
<dbReference type="Pfam" id="PF17910">
    <property type="entry name" value="FeoB_Cyto"/>
    <property type="match status" value="1"/>
</dbReference>
<dbReference type="InterPro" id="IPR041069">
    <property type="entry name" value="FeoB_Cyto"/>
</dbReference>
<dbReference type="AlphaFoldDB" id="A0A4P6UV60"/>
<dbReference type="InterPro" id="IPR011642">
    <property type="entry name" value="Gate_dom"/>
</dbReference>
<dbReference type="KEGG" id="uth:DKZ56_11455"/>
<keyword evidence="10" id="KW-0406">Ion transport</keyword>
<keyword evidence="3 17" id="KW-0813">Transport</keyword>
<dbReference type="Pfam" id="PF07670">
    <property type="entry name" value="Gate"/>
    <property type="match status" value="2"/>
</dbReference>
<feature type="binding site" evidence="15">
    <location>
        <begin position="7"/>
        <end position="14"/>
    </location>
    <ligand>
        <name>GTP</name>
        <dbReference type="ChEBI" id="CHEBI:37565"/>
        <label>1</label>
    </ligand>
</feature>
<keyword evidence="9 17" id="KW-0408">Iron</keyword>
<proteinExistence type="inferred from homology"/>
<dbReference type="EMBL" id="CP036528">
    <property type="protein sequence ID" value="QBK26425.1"/>
    <property type="molecule type" value="Genomic_DNA"/>
</dbReference>
<keyword evidence="16" id="KW-0460">Magnesium</keyword>
<dbReference type="InterPro" id="IPR050860">
    <property type="entry name" value="FeoB_GTPase"/>
</dbReference>
<evidence type="ECO:0000256" key="6">
    <source>
        <dbReference type="ARBA" id="ARBA00022692"/>
    </source>
</evidence>
<dbReference type="PROSITE" id="PS51711">
    <property type="entry name" value="G_FEOB"/>
    <property type="match status" value="1"/>
</dbReference>
<protein>
    <recommendedName>
        <fullName evidence="13 14">Ferrous iron transport protein B</fullName>
    </recommendedName>
</protein>
<evidence type="ECO:0000256" key="11">
    <source>
        <dbReference type="ARBA" id="ARBA00023134"/>
    </source>
</evidence>
<dbReference type="InterPro" id="IPR011640">
    <property type="entry name" value="Fe2_transport_prot_B_C"/>
</dbReference>
<name>A0A4P6UV60_9BACL</name>
<evidence type="ECO:0000256" key="2">
    <source>
        <dbReference type="ARBA" id="ARBA00004651"/>
    </source>
</evidence>
<evidence type="ECO:0000256" key="3">
    <source>
        <dbReference type="ARBA" id="ARBA00022448"/>
    </source>
</evidence>
<evidence type="ECO:0000256" key="12">
    <source>
        <dbReference type="ARBA" id="ARBA00023136"/>
    </source>
</evidence>
<evidence type="ECO:0000256" key="15">
    <source>
        <dbReference type="PIRSR" id="PIRSR603373-1"/>
    </source>
</evidence>
<feature type="transmembrane region" description="Helical" evidence="17">
    <location>
        <begin position="386"/>
        <end position="408"/>
    </location>
</feature>
<evidence type="ECO:0000256" key="10">
    <source>
        <dbReference type="ARBA" id="ARBA00023065"/>
    </source>
</evidence>
<feature type="binding site" evidence="16">
    <location>
        <position position="21"/>
    </location>
    <ligand>
        <name>Mg(2+)</name>
        <dbReference type="ChEBI" id="CHEBI:18420"/>
        <label>2</label>
    </ligand>
</feature>
<comment type="subcellular location">
    <subcellularLocation>
        <location evidence="2 17">Cell membrane</location>
        <topology evidence="2 17">Multi-pass membrane protein</topology>
    </subcellularLocation>
</comment>
<accession>A0A4P6UV60</accession>
<feature type="binding site" evidence="15">
    <location>
        <begin position="32"/>
        <end position="36"/>
    </location>
    <ligand>
        <name>GTP</name>
        <dbReference type="ChEBI" id="CHEBI:37565"/>
        <label>1</label>
    </ligand>
</feature>
<keyword evidence="12 17" id="KW-0472">Membrane</keyword>
<keyword evidence="16" id="KW-0479">Metal-binding</keyword>
<feature type="transmembrane region" description="Helical" evidence="17">
    <location>
        <begin position="452"/>
        <end position="472"/>
    </location>
</feature>
<keyword evidence="8 17" id="KW-1133">Transmembrane helix</keyword>
<evidence type="ECO:0000256" key="5">
    <source>
        <dbReference type="ARBA" id="ARBA00022496"/>
    </source>
</evidence>
<dbReference type="PANTHER" id="PTHR43185:SF1">
    <property type="entry name" value="FE(2+) TRANSPORTER FEOB"/>
    <property type="match status" value="1"/>
</dbReference>
<feature type="binding site" evidence="15">
    <location>
        <begin position="111"/>
        <end position="114"/>
    </location>
    <ligand>
        <name>GTP</name>
        <dbReference type="ChEBI" id="CHEBI:37565"/>
        <label>1</label>
    </ligand>
</feature>
<dbReference type="InterPro" id="IPR003373">
    <property type="entry name" value="Fe2_transport_prot-B"/>
</dbReference>